<feature type="chain" id="PRO_5042029933" description="GDSL esterase/lipase" evidence="4">
    <location>
        <begin position="28"/>
        <end position="359"/>
    </location>
</feature>
<dbReference type="Gene3D" id="3.40.50.1110">
    <property type="entry name" value="SGNH hydrolase"/>
    <property type="match status" value="1"/>
</dbReference>
<protein>
    <recommendedName>
        <fullName evidence="7">GDSL esterase/lipase</fullName>
    </recommendedName>
</protein>
<accession>A0AAD8X2N7</accession>
<reference evidence="5" key="1">
    <citation type="submission" date="2023-07" db="EMBL/GenBank/DDBJ databases">
        <title>A chromosome-level genome assembly of Lolium multiflorum.</title>
        <authorList>
            <person name="Chen Y."/>
            <person name="Copetti D."/>
            <person name="Kolliker R."/>
            <person name="Studer B."/>
        </authorList>
    </citation>
    <scope>NUCLEOTIDE SEQUENCE</scope>
    <source>
        <strain evidence="5">02402/16</strain>
        <tissue evidence="5">Leaf</tissue>
    </source>
</reference>
<keyword evidence="2" id="KW-0378">Hydrolase</keyword>
<gene>
    <name evidence="5" type="ORF">QYE76_011365</name>
</gene>
<dbReference type="Proteomes" id="UP001231189">
    <property type="component" value="Unassembled WGS sequence"/>
</dbReference>
<keyword evidence="6" id="KW-1185">Reference proteome</keyword>
<evidence type="ECO:0000313" key="6">
    <source>
        <dbReference type="Proteomes" id="UP001231189"/>
    </source>
</evidence>
<name>A0AAD8X2N7_LOLMU</name>
<sequence>MKVSAFLPAVCGLGFLLLLLNAAGVESRQVQGGYHWYTMFMFGDSFVDTGNLPKTARRSALSRQWHYPYGTFNGGRAGNPLGRFSNYLVQSDIIAQILGRLEAPPAYKRTMKHYCDQSGMTFAVGGSGVYQVPDNLPTLAKQIYNFKRLINDGSITKWHLADSVALVAVSGNDYAHASNSSDISSMIGLIRNVTDGIAVNVKRLQKLGVKKVLVNNLHPVGCTPWLSRANNYTVCDARANMAASFHNTYLTESLSKTKNVHILDLNTAFTKIVNHGPPEGSSKLSKRFEHKLTPCCESFDPEGYCGQLGNNSKKLYSVCTNPEQYFYWDSVHPTQAGWEAVMKQLHKPMLHFLTQNRHH</sequence>
<keyword evidence="3" id="KW-0443">Lipid metabolism</keyword>
<evidence type="ECO:0000256" key="3">
    <source>
        <dbReference type="ARBA" id="ARBA00023098"/>
    </source>
</evidence>
<feature type="signal peptide" evidence="4">
    <location>
        <begin position="1"/>
        <end position="27"/>
    </location>
</feature>
<dbReference type="GO" id="GO:0016788">
    <property type="term" value="F:hydrolase activity, acting on ester bonds"/>
    <property type="evidence" value="ECO:0007669"/>
    <property type="project" value="InterPro"/>
</dbReference>
<evidence type="ECO:0000256" key="4">
    <source>
        <dbReference type="SAM" id="SignalP"/>
    </source>
</evidence>
<evidence type="ECO:0000313" key="5">
    <source>
        <dbReference type="EMBL" id="KAK1694668.1"/>
    </source>
</evidence>
<keyword evidence="4" id="KW-0732">Signal</keyword>
<dbReference type="EMBL" id="JAUUTY010000001">
    <property type="protein sequence ID" value="KAK1694668.1"/>
    <property type="molecule type" value="Genomic_DNA"/>
</dbReference>
<dbReference type="PANTHER" id="PTHR46020">
    <property type="entry name" value="OSJNBB0059K02.9 PROTEIN"/>
    <property type="match status" value="1"/>
</dbReference>
<comment type="similarity">
    <text evidence="1">Belongs to the 'GDSL' lipolytic enzyme family.</text>
</comment>
<dbReference type="Pfam" id="PF00657">
    <property type="entry name" value="Lipase_GDSL"/>
    <property type="match status" value="1"/>
</dbReference>
<dbReference type="PANTHER" id="PTHR46020:SF4">
    <property type="entry name" value="OS04G0650200 PROTEIN"/>
    <property type="match status" value="1"/>
</dbReference>
<evidence type="ECO:0008006" key="7">
    <source>
        <dbReference type="Google" id="ProtNLM"/>
    </source>
</evidence>
<dbReference type="AlphaFoldDB" id="A0AAD8X2N7"/>
<dbReference type="InterPro" id="IPR001087">
    <property type="entry name" value="GDSL"/>
</dbReference>
<dbReference type="InterPro" id="IPR036514">
    <property type="entry name" value="SGNH_hydro_sf"/>
</dbReference>
<organism evidence="5 6">
    <name type="scientific">Lolium multiflorum</name>
    <name type="common">Italian ryegrass</name>
    <name type="synonym">Lolium perenne subsp. multiflorum</name>
    <dbReference type="NCBI Taxonomy" id="4521"/>
    <lineage>
        <taxon>Eukaryota</taxon>
        <taxon>Viridiplantae</taxon>
        <taxon>Streptophyta</taxon>
        <taxon>Embryophyta</taxon>
        <taxon>Tracheophyta</taxon>
        <taxon>Spermatophyta</taxon>
        <taxon>Magnoliopsida</taxon>
        <taxon>Liliopsida</taxon>
        <taxon>Poales</taxon>
        <taxon>Poaceae</taxon>
        <taxon>BOP clade</taxon>
        <taxon>Pooideae</taxon>
        <taxon>Poodae</taxon>
        <taxon>Poeae</taxon>
        <taxon>Poeae Chloroplast Group 2 (Poeae type)</taxon>
        <taxon>Loliodinae</taxon>
        <taxon>Loliinae</taxon>
        <taxon>Lolium</taxon>
    </lineage>
</organism>
<comment type="caution">
    <text evidence="5">The sequence shown here is derived from an EMBL/GenBank/DDBJ whole genome shotgun (WGS) entry which is preliminary data.</text>
</comment>
<evidence type="ECO:0000256" key="2">
    <source>
        <dbReference type="ARBA" id="ARBA00022801"/>
    </source>
</evidence>
<dbReference type="GO" id="GO:0006629">
    <property type="term" value="P:lipid metabolic process"/>
    <property type="evidence" value="ECO:0007669"/>
    <property type="project" value="UniProtKB-KW"/>
</dbReference>
<evidence type="ECO:0000256" key="1">
    <source>
        <dbReference type="ARBA" id="ARBA00008668"/>
    </source>
</evidence>
<proteinExistence type="inferred from homology"/>
<dbReference type="SUPFAM" id="SSF52266">
    <property type="entry name" value="SGNH hydrolase"/>
    <property type="match status" value="1"/>
</dbReference>